<evidence type="ECO:0000256" key="1">
    <source>
        <dbReference type="SAM" id="Coils"/>
    </source>
</evidence>
<dbReference type="Gene3D" id="3.40.50.720">
    <property type="entry name" value="NAD(P)-binding Rossmann-like Domain"/>
    <property type="match status" value="1"/>
</dbReference>
<protein>
    <submittedName>
        <fullName evidence="2">Uncharacterized protein</fullName>
    </submittedName>
</protein>
<feature type="coiled-coil region" evidence="1">
    <location>
        <begin position="37"/>
        <end position="64"/>
    </location>
</feature>
<feature type="non-terminal residue" evidence="2">
    <location>
        <position position="1"/>
    </location>
</feature>
<accession>X1T0F1</accession>
<dbReference type="AlphaFoldDB" id="X1T0F1"/>
<organism evidence="2">
    <name type="scientific">marine sediment metagenome</name>
    <dbReference type="NCBI Taxonomy" id="412755"/>
    <lineage>
        <taxon>unclassified sequences</taxon>
        <taxon>metagenomes</taxon>
        <taxon>ecological metagenomes</taxon>
    </lineage>
</organism>
<keyword evidence="1" id="KW-0175">Coiled coil</keyword>
<name>X1T0F1_9ZZZZ</name>
<reference evidence="2" key="1">
    <citation type="journal article" date="2014" name="Front. Microbiol.">
        <title>High frequency of phylogenetically diverse reductive dehalogenase-homologous genes in deep subseafloor sedimentary metagenomes.</title>
        <authorList>
            <person name="Kawai M."/>
            <person name="Futagami T."/>
            <person name="Toyoda A."/>
            <person name="Takaki Y."/>
            <person name="Nishi S."/>
            <person name="Hori S."/>
            <person name="Arai W."/>
            <person name="Tsubouchi T."/>
            <person name="Morono Y."/>
            <person name="Uchiyama I."/>
            <person name="Ito T."/>
            <person name="Fujiyama A."/>
            <person name="Inagaki F."/>
            <person name="Takami H."/>
        </authorList>
    </citation>
    <scope>NUCLEOTIDE SEQUENCE</scope>
    <source>
        <strain evidence="2">Expedition CK06-06</strain>
    </source>
</reference>
<evidence type="ECO:0000313" key="2">
    <source>
        <dbReference type="EMBL" id="GAI98802.1"/>
    </source>
</evidence>
<sequence>AEDRGISEDYIIPTMGEWEVFIREAVVVGMKAIEQGVAREKLSRDELTKRAEKMIKEAREATALLMKSGLIPPVPEG</sequence>
<proteinExistence type="predicted"/>
<dbReference type="EMBL" id="BARW01021049">
    <property type="protein sequence ID" value="GAI98802.1"/>
    <property type="molecule type" value="Genomic_DNA"/>
</dbReference>
<comment type="caution">
    <text evidence="2">The sequence shown here is derived from an EMBL/GenBank/DDBJ whole genome shotgun (WGS) entry which is preliminary data.</text>
</comment>
<gene>
    <name evidence="2" type="ORF">S12H4_35441</name>
</gene>